<protein>
    <submittedName>
        <fullName evidence="1">Uncharacterized protein</fullName>
    </submittedName>
</protein>
<reference evidence="1" key="1">
    <citation type="submission" date="2012-05" db="EMBL/GenBank/DDBJ databases">
        <authorList>
            <person name="Krishnakumar V."/>
            <person name="Cheung F."/>
            <person name="Xiao Y."/>
            <person name="Chan A."/>
            <person name="Moskal W.A."/>
            <person name="Town C.D."/>
        </authorList>
    </citation>
    <scope>NUCLEOTIDE SEQUENCE</scope>
</reference>
<accession>I3S528</accession>
<sequence>MSPQRLIGSHILKESVLIKSMTNQVTADGVHMDSQNLLTYYMPTNLQSISRKMEWILLQILFIQEQLSPIFSDITVQ</sequence>
<evidence type="ECO:0000313" key="1">
    <source>
        <dbReference type="EMBL" id="AFK35370.1"/>
    </source>
</evidence>
<proteinExistence type="evidence at transcript level"/>
<dbReference type="AlphaFoldDB" id="I3S528"/>
<name>I3S528_MEDTR</name>
<dbReference type="EMBL" id="BT135575">
    <property type="protein sequence ID" value="AFK35370.1"/>
    <property type="molecule type" value="mRNA"/>
</dbReference>
<organism evidence="1">
    <name type="scientific">Medicago truncatula</name>
    <name type="common">Barrel medic</name>
    <name type="synonym">Medicago tribuloides</name>
    <dbReference type="NCBI Taxonomy" id="3880"/>
    <lineage>
        <taxon>Eukaryota</taxon>
        <taxon>Viridiplantae</taxon>
        <taxon>Streptophyta</taxon>
        <taxon>Embryophyta</taxon>
        <taxon>Tracheophyta</taxon>
        <taxon>Spermatophyta</taxon>
        <taxon>Magnoliopsida</taxon>
        <taxon>eudicotyledons</taxon>
        <taxon>Gunneridae</taxon>
        <taxon>Pentapetalae</taxon>
        <taxon>rosids</taxon>
        <taxon>fabids</taxon>
        <taxon>Fabales</taxon>
        <taxon>Fabaceae</taxon>
        <taxon>Papilionoideae</taxon>
        <taxon>50 kb inversion clade</taxon>
        <taxon>NPAAA clade</taxon>
        <taxon>Hologalegina</taxon>
        <taxon>IRL clade</taxon>
        <taxon>Trifolieae</taxon>
        <taxon>Medicago</taxon>
    </lineage>
</organism>